<feature type="non-terminal residue" evidence="1">
    <location>
        <position position="1"/>
    </location>
</feature>
<proteinExistence type="predicted"/>
<evidence type="ECO:0000313" key="2">
    <source>
        <dbReference type="EMBL" id="JAT90611.1"/>
    </source>
</evidence>
<evidence type="ECO:0000313" key="1">
    <source>
        <dbReference type="EMBL" id="JAT79912.1"/>
    </source>
</evidence>
<dbReference type="OrthoDB" id="5980806at2759"/>
<dbReference type="AlphaFoldDB" id="A0A1E1VYZ6"/>
<protein>
    <submittedName>
        <fullName evidence="1">Uncharacterized protein</fullName>
    </submittedName>
</protein>
<accession>A0A1E1VYZ6</accession>
<reference evidence="1" key="1">
    <citation type="submission" date="2015-09" db="EMBL/GenBank/DDBJ databases">
        <title>De novo assembly of Pectinophora gossypiella (Pink Bollworm) gut transcriptome.</title>
        <authorList>
            <person name="Tassone E.E."/>
        </authorList>
    </citation>
    <scope>NUCLEOTIDE SEQUENCE</scope>
</reference>
<organism evidence="1">
    <name type="scientific">Pectinophora gossypiella</name>
    <name type="common">Cotton pink bollworm</name>
    <name type="synonym">Depressaria gossypiella</name>
    <dbReference type="NCBI Taxonomy" id="13191"/>
    <lineage>
        <taxon>Eukaryota</taxon>
        <taxon>Metazoa</taxon>
        <taxon>Ecdysozoa</taxon>
        <taxon>Arthropoda</taxon>
        <taxon>Hexapoda</taxon>
        <taxon>Insecta</taxon>
        <taxon>Pterygota</taxon>
        <taxon>Neoptera</taxon>
        <taxon>Endopterygota</taxon>
        <taxon>Lepidoptera</taxon>
        <taxon>Glossata</taxon>
        <taxon>Ditrysia</taxon>
        <taxon>Gelechioidea</taxon>
        <taxon>Gelechiidae</taxon>
        <taxon>Apatetrinae</taxon>
        <taxon>Pectinophora</taxon>
    </lineage>
</organism>
<dbReference type="EMBL" id="GDQN01000443">
    <property type="protein sequence ID" value="JAT90611.1"/>
    <property type="molecule type" value="Transcribed_RNA"/>
</dbReference>
<dbReference type="EMBL" id="GDQN01011142">
    <property type="protein sequence ID" value="JAT79912.1"/>
    <property type="molecule type" value="Transcribed_RNA"/>
</dbReference>
<gene>
    <name evidence="2" type="ORF">g.9837</name>
    <name evidence="1" type="ORF">g.9838</name>
</gene>
<name>A0A1E1VYZ6_PECGO</name>
<sequence length="146" mass="16210">QVVTSHWLDINNRVYDTNVSNYKIGSYINKYQVSQNFCIDFTCLEYTALTEPVVLGKYGHVNSGVVNVPVIKDGDANAILCWYNIELMEDLGEISTNRGDSFIDGIVFLANPPIHMSRGGLANVLRCIDIDGAFKLMIDSETPNTS</sequence>